<dbReference type="AlphaFoldDB" id="A0A177KNB3"/>
<evidence type="ECO:0000256" key="6">
    <source>
        <dbReference type="ARBA" id="ARBA00093785"/>
    </source>
</evidence>
<gene>
    <name evidence="8" type="ORF">AWH48_08580</name>
</gene>
<evidence type="ECO:0000256" key="4">
    <source>
        <dbReference type="ARBA" id="ARBA00023186"/>
    </source>
</evidence>
<evidence type="ECO:0000313" key="9">
    <source>
        <dbReference type="Proteomes" id="UP000077271"/>
    </source>
</evidence>
<protein>
    <recommendedName>
        <fullName evidence="7">Flagellar protein FliT</fullName>
    </recommendedName>
</protein>
<dbReference type="EMBL" id="LQWZ01000033">
    <property type="protein sequence ID" value="OAH54634.1"/>
    <property type="molecule type" value="Genomic_DNA"/>
</dbReference>
<dbReference type="Pfam" id="PF05400">
    <property type="entry name" value="FliT"/>
    <property type="match status" value="1"/>
</dbReference>
<keyword evidence="3" id="KW-1005">Bacterial flagellum biogenesis</keyword>
<evidence type="ECO:0000256" key="1">
    <source>
        <dbReference type="ARBA" id="ARBA00004514"/>
    </source>
</evidence>
<sequence>MTPVHDCHKMTRRLLDLLEAVESNRDSQIEETEGLLDQRAAILPSIKPPFTAEEQVLGREIIQMNKEIEARLNRLNNAVKEDLKEVSMKKQSMNKYSNPYEALQTDGVFYDKRN</sequence>
<evidence type="ECO:0000256" key="2">
    <source>
        <dbReference type="ARBA" id="ARBA00022490"/>
    </source>
</evidence>
<keyword evidence="4" id="KW-0143">Chaperone</keyword>
<accession>A0A177KNB3</accession>
<dbReference type="Proteomes" id="UP000077271">
    <property type="component" value="Unassembled WGS sequence"/>
</dbReference>
<organism evidence="8 9">
    <name type="scientific">Domibacillus aminovorans</name>
    <dbReference type="NCBI Taxonomy" id="29332"/>
    <lineage>
        <taxon>Bacteria</taxon>
        <taxon>Bacillati</taxon>
        <taxon>Bacillota</taxon>
        <taxon>Bacilli</taxon>
        <taxon>Bacillales</taxon>
        <taxon>Bacillaceae</taxon>
        <taxon>Domibacillus</taxon>
    </lineage>
</organism>
<evidence type="ECO:0000256" key="3">
    <source>
        <dbReference type="ARBA" id="ARBA00022795"/>
    </source>
</evidence>
<evidence type="ECO:0000256" key="7">
    <source>
        <dbReference type="ARBA" id="ARBA00093797"/>
    </source>
</evidence>
<comment type="subcellular location">
    <subcellularLocation>
        <location evidence="1">Cytoplasm</location>
        <location evidence="1">Cytosol</location>
    </subcellularLocation>
</comment>
<keyword evidence="2" id="KW-0963">Cytoplasm</keyword>
<evidence type="ECO:0000313" key="8">
    <source>
        <dbReference type="EMBL" id="OAH54634.1"/>
    </source>
</evidence>
<proteinExistence type="inferred from homology"/>
<dbReference type="RefSeq" id="WP_018394607.1">
    <property type="nucleotide sequence ID" value="NZ_LQWZ01000033.1"/>
</dbReference>
<dbReference type="InterPro" id="IPR008622">
    <property type="entry name" value="FliT"/>
</dbReference>
<comment type="similarity">
    <text evidence="6">Belongs to the bacillales FliT family.</text>
</comment>
<evidence type="ECO:0000256" key="5">
    <source>
        <dbReference type="ARBA" id="ARBA00093765"/>
    </source>
</evidence>
<comment type="function">
    <text evidence="5">May act as an export chaperone for the filament capping protein FliD.</text>
</comment>
<name>A0A177KNB3_9BACI</name>
<comment type="caution">
    <text evidence="8">The sequence shown here is derived from an EMBL/GenBank/DDBJ whole genome shotgun (WGS) entry which is preliminary data.</text>
</comment>
<reference evidence="8 9" key="1">
    <citation type="submission" date="2016-01" db="EMBL/GenBank/DDBJ databases">
        <title>Investigation of taxonomic status of Bacillus aminovorans.</title>
        <authorList>
            <person name="Verma A."/>
            <person name="Pal Y."/>
            <person name="Krishnamurthi S."/>
        </authorList>
    </citation>
    <scope>NUCLEOTIDE SEQUENCE [LARGE SCALE GENOMIC DNA]</scope>
    <source>
        <strain evidence="8 9">DSM 4337</strain>
    </source>
</reference>
<dbReference type="OrthoDB" id="2353131at2"/>